<reference evidence="3" key="1">
    <citation type="journal article" date="2020" name="Stud. Mycol.">
        <title>101 Dothideomycetes genomes: a test case for predicting lifestyles and emergence of pathogens.</title>
        <authorList>
            <person name="Haridas S."/>
            <person name="Albert R."/>
            <person name="Binder M."/>
            <person name="Bloem J."/>
            <person name="Labutti K."/>
            <person name="Salamov A."/>
            <person name="Andreopoulos B."/>
            <person name="Baker S."/>
            <person name="Barry K."/>
            <person name="Bills G."/>
            <person name="Bluhm B."/>
            <person name="Cannon C."/>
            <person name="Castanera R."/>
            <person name="Culley D."/>
            <person name="Daum C."/>
            <person name="Ezra D."/>
            <person name="Gonzalez J."/>
            <person name="Henrissat B."/>
            <person name="Kuo A."/>
            <person name="Liang C."/>
            <person name="Lipzen A."/>
            <person name="Lutzoni F."/>
            <person name="Magnuson J."/>
            <person name="Mondo S."/>
            <person name="Nolan M."/>
            <person name="Ohm R."/>
            <person name="Pangilinan J."/>
            <person name="Park H.-J."/>
            <person name="Ramirez L."/>
            <person name="Alfaro M."/>
            <person name="Sun H."/>
            <person name="Tritt A."/>
            <person name="Yoshinaga Y."/>
            <person name="Zwiers L.-H."/>
            <person name="Turgeon B."/>
            <person name="Goodwin S."/>
            <person name="Spatafora J."/>
            <person name="Crous P."/>
            <person name="Grigoriev I."/>
        </authorList>
    </citation>
    <scope>NUCLEOTIDE SEQUENCE</scope>
    <source>
        <strain evidence="3">CBS 183.55</strain>
    </source>
</reference>
<dbReference type="Proteomes" id="UP000800082">
    <property type="component" value="Unassembled WGS sequence"/>
</dbReference>
<evidence type="ECO:0000313" key="4">
    <source>
        <dbReference type="Proteomes" id="UP000800082"/>
    </source>
</evidence>
<evidence type="ECO:0000313" key="3">
    <source>
        <dbReference type="EMBL" id="KAF1928067.1"/>
    </source>
</evidence>
<feature type="compositionally biased region" description="Basic and acidic residues" evidence="2">
    <location>
        <begin position="30"/>
        <end position="39"/>
    </location>
</feature>
<accession>A0A6A5RRF2</accession>
<gene>
    <name evidence="3" type="ORF">M421DRAFT_167098</name>
</gene>
<protein>
    <submittedName>
        <fullName evidence="3">Uncharacterized protein</fullName>
    </submittedName>
</protein>
<dbReference type="RefSeq" id="XP_033448319.1">
    <property type="nucleotide sequence ID" value="XM_033587739.1"/>
</dbReference>
<dbReference type="GeneID" id="54345385"/>
<evidence type="ECO:0000256" key="1">
    <source>
        <dbReference type="SAM" id="Coils"/>
    </source>
</evidence>
<proteinExistence type="predicted"/>
<organism evidence="3 4">
    <name type="scientific">Didymella exigua CBS 183.55</name>
    <dbReference type="NCBI Taxonomy" id="1150837"/>
    <lineage>
        <taxon>Eukaryota</taxon>
        <taxon>Fungi</taxon>
        <taxon>Dikarya</taxon>
        <taxon>Ascomycota</taxon>
        <taxon>Pezizomycotina</taxon>
        <taxon>Dothideomycetes</taxon>
        <taxon>Pleosporomycetidae</taxon>
        <taxon>Pleosporales</taxon>
        <taxon>Pleosporineae</taxon>
        <taxon>Didymellaceae</taxon>
        <taxon>Didymella</taxon>
    </lineage>
</organism>
<sequence>MGDALPSASASQRPTTAGDGSMVPKTRGWRWLDFDHPTAERQSASRGPKHYLESSPEWSAVHDFERRLSRNGIKMSETSNNHASGIAAQPVVQERGGAGSILDGYVRANAQRSNHHVSRSEDFPPLEAPVIASFTNTKKETKVETLERQLRQAQAEAHVWKARSENQEHNLGVSYEETMEWRMKYEDLYSAVLRGMETEPTTEHKKGTTKSLS</sequence>
<dbReference type="OrthoDB" id="3778584at2759"/>
<evidence type="ECO:0000256" key="2">
    <source>
        <dbReference type="SAM" id="MobiDB-lite"/>
    </source>
</evidence>
<feature type="region of interest" description="Disordered" evidence="2">
    <location>
        <begin position="1"/>
        <end position="53"/>
    </location>
</feature>
<feature type="coiled-coil region" evidence="1">
    <location>
        <begin position="136"/>
        <end position="170"/>
    </location>
</feature>
<name>A0A6A5RRF2_9PLEO</name>
<dbReference type="EMBL" id="ML978970">
    <property type="protein sequence ID" value="KAF1928067.1"/>
    <property type="molecule type" value="Genomic_DNA"/>
</dbReference>
<keyword evidence="4" id="KW-1185">Reference proteome</keyword>
<keyword evidence="1" id="KW-0175">Coiled coil</keyword>
<dbReference type="AlphaFoldDB" id="A0A6A5RRF2"/>